<dbReference type="Gene3D" id="3.40.50.1240">
    <property type="entry name" value="Phosphoglycerate mutase-like"/>
    <property type="match status" value="1"/>
</dbReference>
<dbReference type="EMBL" id="NMQW01000002">
    <property type="protein sequence ID" value="OXM88053.1"/>
    <property type="molecule type" value="Genomic_DNA"/>
</dbReference>
<dbReference type="OrthoDB" id="9782128at2"/>
<evidence type="ECO:0000256" key="1">
    <source>
        <dbReference type="ARBA" id="ARBA00022801"/>
    </source>
</evidence>
<evidence type="ECO:0000256" key="2">
    <source>
        <dbReference type="PIRSR" id="PIRSR613078-1"/>
    </source>
</evidence>
<feature type="active site" description="Tele-phosphohistidine intermediate" evidence="2">
    <location>
        <position position="9"/>
    </location>
</feature>
<keyword evidence="5" id="KW-1185">Reference proteome</keyword>
<gene>
    <name evidence="4" type="ORF">CF651_02870</name>
</gene>
<organism evidence="4 5">
    <name type="scientific">Paenibacillus rigui</name>
    <dbReference type="NCBI Taxonomy" id="554312"/>
    <lineage>
        <taxon>Bacteria</taxon>
        <taxon>Bacillati</taxon>
        <taxon>Bacillota</taxon>
        <taxon>Bacilli</taxon>
        <taxon>Bacillales</taxon>
        <taxon>Paenibacillaceae</taxon>
        <taxon>Paenibacillus</taxon>
    </lineage>
</organism>
<feature type="binding site" evidence="3">
    <location>
        <position position="58"/>
    </location>
    <ligand>
        <name>substrate</name>
    </ligand>
</feature>
<reference evidence="4 5" key="1">
    <citation type="submission" date="2017-07" db="EMBL/GenBank/DDBJ databases">
        <title>Genome sequencing and assembly of Paenibacillus rigui.</title>
        <authorList>
            <person name="Mayilraj S."/>
        </authorList>
    </citation>
    <scope>NUCLEOTIDE SEQUENCE [LARGE SCALE GENOMIC DNA]</scope>
    <source>
        <strain evidence="4 5">JCM 16352</strain>
    </source>
</reference>
<evidence type="ECO:0000256" key="3">
    <source>
        <dbReference type="PIRSR" id="PIRSR613078-2"/>
    </source>
</evidence>
<sequence length="192" mass="21962">MITLGFIRHGTTEWNLAGRMQGQMDTELAEVGVFQAQQLAKRLQGELWNGIISSDLIRAKQTAMTISEITGTPLLGTDKRLRERHFGELEGTTLEDRIGRWGENWRELELGMESDELLLERWATFLEELEQKHRGQRILLVSHGGYIAPVLERLLGKPVDSHLHNTSLTIVEHVESEWLCKLLNCTTHLQEI</sequence>
<dbReference type="PANTHER" id="PTHR46517:SF1">
    <property type="entry name" value="FRUCTOSE-2,6-BISPHOSPHATASE TIGAR"/>
    <property type="match status" value="1"/>
</dbReference>
<dbReference type="GO" id="GO:0045820">
    <property type="term" value="P:negative regulation of glycolytic process"/>
    <property type="evidence" value="ECO:0007669"/>
    <property type="project" value="TreeGrafter"/>
</dbReference>
<dbReference type="Proteomes" id="UP000215509">
    <property type="component" value="Unassembled WGS sequence"/>
</dbReference>
<evidence type="ECO:0000313" key="4">
    <source>
        <dbReference type="EMBL" id="OXM88053.1"/>
    </source>
</evidence>
<accession>A0A229UXI0</accession>
<protein>
    <submittedName>
        <fullName evidence="4">Histidine phosphatase family protein</fullName>
    </submittedName>
</protein>
<keyword evidence="1" id="KW-0378">Hydrolase</keyword>
<feature type="active site" description="Proton donor/acceptor" evidence="2">
    <location>
        <position position="83"/>
    </location>
</feature>
<dbReference type="CDD" id="cd07067">
    <property type="entry name" value="HP_PGM_like"/>
    <property type="match status" value="1"/>
</dbReference>
<dbReference type="SMART" id="SM00855">
    <property type="entry name" value="PGAM"/>
    <property type="match status" value="1"/>
</dbReference>
<dbReference type="InterPro" id="IPR051695">
    <property type="entry name" value="Phosphoglycerate_Mutase"/>
</dbReference>
<dbReference type="GO" id="GO:0005829">
    <property type="term" value="C:cytosol"/>
    <property type="evidence" value="ECO:0007669"/>
    <property type="project" value="TreeGrafter"/>
</dbReference>
<dbReference type="InterPro" id="IPR029033">
    <property type="entry name" value="His_PPase_superfam"/>
</dbReference>
<dbReference type="GO" id="GO:0004331">
    <property type="term" value="F:fructose-2,6-bisphosphate 2-phosphatase activity"/>
    <property type="evidence" value="ECO:0007669"/>
    <property type="project" value="TreeGrafter"/>
</dbReference>
<dbReference type="Pfam" id="PF00300">
    <property type="entry name" value="His_Phos_1"/>
    <property type="match status" value="1"/>
</dbReference>
<proteinExistence type="predicted"/>
<dbReference type="AlphaFoldDB" id="A0A229UXI0"/>
<dbReference type="InterPro" id="IPR013078">
    <property type="entry name" value="His_Pase_superF_clade-1"/>
</dbReference>
<feature type="binding site" evidence="3">
    <location>
        <begin position="8"/>
        <end position="15"/>
    </location>
    <ligand>
        <name>substrate</name>
    </ligand>
</feature>
<evidence type="ECO:0000313" key="5">
    <source>
        <dbReference type="Proteomes" id="UP000215509"/>
    </source>
</evidence>
<dbReference type="GO" id="GO:0043456">
    <property type="term" value="P:regulation of pentose-phosphate shunt"/>
    <property type="evidence" value="ECO:0007669"/>
    <property type="project" value="TreeGrafter"/>
</dbReference>
<dbReference type="PANTHER" id="PTHR46517">
    <property type="entry name" value="FRUCTOSE-2,6-BISPHOSPHATASE TIGAR"/>
    <property type="match status" value="1"/>
</dbReference>
<dbReference type="SUPFAM" id="SSF53254">
    <property type="entry name" value="Phosphoglycerate mutase-like"/>
    <property type="match status" value="1"/>
</dbReference>
<dbReference type="RefSeq" id="WP_094013300.1">
    <property type="nucleotide sequence ID" value="NZ_NMQW01000002.1"/>
</dbReference>
<name>A0A229UXI0_9BACL</name>
<comment type="caution">
    <text evidence="4">The sequence shown here is derived from an EMBL/GenBank/DDBJ whole genome shotgun (WGS) entry which is preliminary data.</text>
</comment>